<dbReference type="AlphaFoldDB" id="A0AAX3E551"/>
<evidence type="ECO:0000313" key="1">
    <source>
        <dbReference type="EMBL" id="UYO41490.1"/>
    </source>
</evidence>
<proteinExistence type="predicted"/>
<gene>
    <name evidence="1" type="ORF">KQX62_09440</name>
</gene>
<dbReference type="EMBL" id="CP076676">
    <property type="protein sequence ID" value="UYO41490.1"/>
    <property type="molecule type" value="Genomic_DNA"/>
</dbReference>
<dbReference type="InterPro" id="IPR035069">
    <property type="entry name" value="TTHA1013/TTHA0281-like"/>
</dbReference>
<sequence>MLAASRTATEATAAARTNSAPAMTAMTYKGYTATVEYDPDAGIFHGEVADTRDVITFQGKSVAEAKQVLAESIEDYLAFREELRK</sequence>
<dbReference type="SUPFAM" id="SSF143100">
    <property type="entry name" value="TTHA1013/TTHA0281-like"/>
    <property type="match status" value="1"/>
</dbReference>
<dbReference type="Proteomes" id="UP001163166">
    <property type="component" value="Chromosome"/>
</dbReference>
<protein>
    <submittedName>
        <fullName evidence="1">Type II toxin-antitoxin system HicB family antitoxin</fullName>
    </submittedName>
</protein>
<accession>A0AAX3E551</accession>
<reference evidence="1" key="1">
    <citation type="journal article" date="2022" name="Biol. Control">
        <title>In silico genomic analysis of Rhodopseudomonas palustris strains revealed potential biocontrol agents and crop yield enhancers.</title>
        <authorList>
            <person name="Surachat K."/>
            <person name="Kantachote D."/>
            <person name="Deachamag P."/>
            <person name="Wonglapsuwan M."/>
        </authorList>
    </citation>
    <scope>NUCLEOTIDE SEQUENCE</scope>
    <source>
        <strain evidence="1">TLS06</strain>
    </source>
</reference>
<dbReference type="RefSeq" id="WP_264076212.1">
    <property type="nucleotide sequence ID" value="NZ_CP076676.1"/>
</dbReference>
<organism evidence="1 2">
    <name type="scientific">Rhodopseudomonas palustris</name>
    <dbReference type="NCBI Taxonomy" id="1076"/>
    <lineage>
        <taxon>Bacteria</taxon>
        <taxon>Pseudomonadati</taxon>
        <taxon>Pseudomonadota</taxon>
        <taxon>Alphaproteobacteria</taxon>
        <taxon>Hyphomicrobiales</taxon>
        <taxon>Nitrobacteraceae</taxon>
        <taxon>Rhodopseudomonas</taxon>
    </lineage>
</organism>
<name>A0AAX3E551_RHOPL</name>
<evidence type="ECO:0000313" key="2">
    <source>
        <dbReference type="Proteomes" id="UP001163166"/>
    </source>
</evidence>
<dbReference type="Gene3D" id="3.30.160.250">
    <property type="match status" value="1"/>
</dbReference>